<dbReference type="InterPro" id="IPR052374">
    <property type="entry name" value="SERAC1"/>
</dbReference>
<dbReference type="Proteomes" id="UP000253153">
    <property type="component" value="Unassembled WGS sequence"/>
</dbReference>
<sequence length="769" mass="86316">MAAKNKGAVFRVSGLLAKKSDEAVEIDLRKTITENLSDVEAKLRFTAGIVPSCNDDARRVALVEFHDGVPKFLHALMANPLGDWQIKTSHGDINFDRHFFGFTQLYTPNPKTPITADIIAITGLDGHAYGSWRGKGNLGRMWLRDFLAQDLPCCRTMIYGYNSKLSSHGVSKIMDYGRELVEELKKVRSSKEARQRPLFFIAHSFGGIILAHCLIKAAQTTTDDHPTIAALHKATYGMLLFGIPHKGLVVDDIQKMLGDENHPRNSLLQQISKESELLASQLIDFKNLIRDRKVNNEKKRWERAGNFVTAVDADSALLQLPDLLEEKIPIDADHSMIVKFDNNNSKTYVSARDKLRQFERDAPRVVAARFELVTNGPKPTIMIPFQQDLSFVGRERIITNIFECHATDNHCRVTLTGLGGVGKSQIAIESAATNLVGSQGHNLQVEPMGEDDALTLLDTRGLLDESNHDDAKTLVEALEYIPLAINHAAACIKASALMTMADYTRRFEESEAHLVNVLGREMYKDIRRDNSIRHAVIATWQISFAQIQETEPLAADLLALMSMFDKQGIPLCLLRFHRDEQYDLDKLLTILVDFSLVRIEIGKQSVGMHGLVQLSMKKWLEADRDTTQPRLQPRRLLNAASASGNYATVAALALMIMAYVFPFPKFETRAICSMYLPHAYAVLNNYGNGLAKGRAAKASLLYNIATYLDREGRGFRSRRSPYDDVYEPTWEYIPSPTSMGKSRRIFLGFFGDAEEKFWRGTCRYPGGFL</sequence>
<evidence type="ECO:0000256" key="2">
    <source>
        <dbReference type="ARBA" id="ARBA00004240"/>
    </source>
</evidence>
<keyword evidence="5" id="KW-0496">Mitochondrion</keyword>
<dbReference type="RefSeq" id="XP_031019267.1">
    <property type="nucleotide sequence ID" value="XM_031156598.1"/>
</dbReference>
<dbReference type="PANTHER" id="PTHR48182:SF2">
    <property type="entry name" value="PROTEIN SERAC1"/>
    <property type="match status" value="1"/>
</dbReference>
<keyword evidence="8" id="KW-1185">Reference proteome</keyword>
<dbReference type="Gene3D" id="3.40.50.1820">
    <property type="entry name" value="alpha/beta hydrolase"/>
    <property type="match status" value="1"/>
</dbReference>
<dbReference type="GO" id="GO:0016020">
    <property type="term" value="C:membrane"/>
    <property type="evidence" value="ECO:0007669"/>
    <property type="project" value="UniProtKB-SubCell"/>
</dbReference>
<protein>
    <recommendedName>
        <fullName evidence="9">DUF676 domain-containing protein</fullName>
    </recommendedName>
</protein>
<dbReference type="GeneID" id="41991894"/>
<dbReference type="InterPro" id="IPR027417">
    <property type="entry name" value="P-loop_NTPase"/>
</dbReference>
<evidence type="ECO:0000256" key="5">
    <source>
        <dbReference type="ARBA" id="ARBA00023128"/>
    </source>
</evidence>
<dbReference type="PANTHER" id="PTHR48182">
    <property type="entry name" value="PROTEIN SERAC1"/>
    <property type="match status" value="1"/>
</dbReference>
<evidence type="ECO:0000256" key="1">
    <source>
        <dbReference type="ARBA" id="ARBA00004173"/>
    </source>
</evidence>
<dbReference type="SUPFAM" id="SSF52540">
    <property type="entry name" value="P-loop containing nucleoside triphosphate hydrolases"/>
    <property type="match status" value="1"/>
</dbReference>
<accession>A0A366S7M5</accession>
<dbReference type="GO" id="GO:0005739">
    <property type="term" value="C:mitochondrion"/>
    <property type="evidence" value="ECO:0007669"/>
    <property type="project" value="UniProtKB-SubCell"/>
</dbReference>
<proteinExistence type="predicted"/>
<comment type="caution">
    <text evidence="7">The sequence shown here is derived from an EMBL/GenBank/DDBJ whole genome shotgun (WGS) entry which is preliminary data.</text>
</comment>
<evidence type="ECO:0008006" key="9">
    <source>
        <dbReference type="Google" id="ProtNLM"/>
    </source>
</evidence>
<gene>
    <name evidence="7" type="ORF">FIESC28_02449</name>
</gene>
<dbReference type="SUPFAM" id="SSF53474">
    <property type="entry name" value="alpha/beta-Hydrolases"/>
    <property type="match status" value="1"/>
</dbReference>
<evidence type="ECO:0000313" key="7">
    <source>
        <dbReference type="EMBL" id="RBR24676.1"/>
    </source>
</evidence>
<keyword evidence="6" id="KW-0472">Membrane</keyword>
<evidence type="ECO:0000256" key="3">
    <source>
        <dbReference type="ARBA" id="ARBA00004370"/>
    </source>
</evidence>
<organism evidence="7 8">
    <name type="scientific">Fusarium coffeatum</name>
    <dbReference type="NCBI Taxonomy" id="231269"/>
    <lineage>
        <taxon>Eukaryota</taxon>
        <taxon>Fungi</taxon>
        <taxon>Dikarya</taxon>
        <taxon>Ascomycota</taxon>
        <taxon>Pezizomycotina</taxon>
        <taxon>Sordariomycetes</taxon>
        <taxon>Hypocreomycetidae</taxon>
        <taxon>Hypocreales</taxon>
        <taxon>Nectriaceae</taxon>
        <taxon>Fusarium</taxon>
        <taxon>Fusarium incarnatum-equiseti species complex</taxon>
    </lineage>
</organism>
<dbReference type="GO" id="GO:0005783">
    <property type="term" value="C:endoplasmic reticulum"/>
    <property type="evidence" value="ECO:0007669"/>
    <property type="project" value="UniProtKB-SubCell"/>
</dbReference>
<reference evidence="7 8" key="1">
    <citation type="submission" date="2018-06" db="EMBL/GenBank/DDBJ databases">
        <title>Fusarium incarnatum-equiseti species complex species 28.</title>
        <authorList>
            <person name="Gardiner D.M."/>
        </authorList>
    </citation>
    <scope>NUCLEOTIDE SEQUENCE [LARGE SCALE GENOMIC DNA]</scope>
    <source>
        <strain evidence="7 8">FIESC_28</strain>
    </source>
</reference>
<evidence type="ECO:0000313" key="8">
    <source>
        <dbReference type="Proteomes" id="UP000253153"/>
    </source>
</evidence>
<dbReference type="InterPro" id="IPR029058">
    <property type="entry name" value="AB_hydrolase_fold"/>
</dbReference>
<dbReference type="OrthoDB" id="1658288at2759"/>
<evidence type="ECO:0000256" key="6">
    <source>
        <dbReference type="ARBA" id="ARBA00023136"/>
    </source>
</evidence>
<dbReference type="AlphaFoldDB" id="A0A366S7M5"/>
<comment type="subcellular location">
    <subcellularLocation>
        <location evidence="2">Endoplasmic reticulum</location>
    </subcellularLocation>
    <subcellularLocation>
        <location evidence="3">Membrane</location>
    </subcellularLocation>
    <subcellularLocation>
        <location evidence="1">Mitochondrion</location>
    </subcellularLocation>
</comment>
<keyword evidence="4" id="KW-0256">Endoplasmic reticulum</keyword>
<dbReference type="Gene3D" id="3.40.50.300">
    <property type="entry name" value="P-loop containing nucleotide triphosphate hydrolases"/>
    <property type="match status" value="1"/>
</dbReference>
<name>A0A366S7M5_9HYPO</name>
<dbReference type="EMBL" id="QKXC01000052">
    <property type="protein sequence ID" value="RBR24676.1"/>
    <property type="molecule type" value="Genomic_DNA"/>
</dbReference>
<evidence type="ECO:0000256" key="4">
    <source>
        <dbReference type="ARBA" id="ARBA00022824"/>
    </source>
</evidence>